<dbReference type="Gene3D" id="1.20.1250.20">
    <property type="entry name" value="MFS general substrate transporter like domains"/>
    <property type="match status" value="1"/>
</dbReference>
<dbReference type="Pfam" id="PF07690">
    <property type="entry name" value="MFS_1"/>
    <property type="match status" value="1"/>
</dbReference>
<dbReference type="GO" id="GO:0022857">
    <property type="term" value="F:transmembrane transporter activity"/>
    <property type="evidence" value="ECO:0007669"/>
    <property type="project" value="InterPro"/>
</dbReference>
<evidence type="ECO:0000313" key="7">
    <source>
        <dbReference type="EMBL" id="EON97847.1"/>
    </source>
</evidence>
<dbReference type="AlphaFoldDB" id="R8BEY6"/>
<dbReference type="InterPro" id="IPR036259">
    <property type="entry name" value="MFS_trans_sf"/>
</dbReference>
<feature type="region of interest" description="Disordered" evidence="5">
    <location>
        <begin position="1"/>
        <end position="31"/>
    </location>
</feature>
<feature type="transmembrane region" description="Helical" evidence="6">
    <location>
        <begin position="444"/>
        <end position="465"/>
    </location>
</feature>
<dbReference type="RefSeq" id="XP_007917368.1">
    <property type="nucleotide sequence ID" value="XM_007919177.1"/>
</dbReference>
<keyword evidence="3 6" id="KW-1133">Transmembrane helix</keyword>
<feature type="transmembrane region" description="Helical" evidence="6">
    <location>
        <begin position="308"/>
        <end position="329"/>
    </location>
</feature>
<name>R8BEY6_PHAM7</name>
<dbReference type="GeneID" id="19327318"/>
<sequence>MSKFDAAPPNTHAGGDDDALRTHGTLPMNNPPAVADERVNMAVYRQDIPRWKRIYQNSLTQMLLLSVQGFCGPAMADAIAGLGGGGLATPQTSNIAVAVNYACLAIVCLIGGPIVNKLGTKWSLVIGAMSFPIRGSSYYCNSQFGTQWYLILGGFFTGIGTGCWYVAESGSIMSLAPSGSRGKYLALWIVSRNLGQLVGGAINLSKNHVKGAVGGVTPDTYIAFLIIECLALPFALLISPLERVVRSDGTRILVSEKLRTKEEFKLIKSTMFSKLIVLSALWAVWSFFYSGTWSTYLGTYFSVRARALSSLISPFFCIVGCFGLGFILDLKGVGQRRRAQLGLYTVVILNLGVYIWSIIMQVKFNKTNPGKIDWEDSLYASSFLPYFFVQTTGPLSQSYMYWLLSSFATDAQSNVRNGAAFRCLEAVGQAISYGMNTQIKTSPLIGFSVTFGLMALAFGPMLVLVNMTPERIPADVILEGQEAEDRKIAEPKAGEA</sequence>
<keyword evidence="4 6" id="KW-0472">Membrane</keyword>
<dbReference type="PANTHER" id="PTHR23294:SF4">
    <property type="entry name" value="EXPRESSED PROTEIN"/>
    <property type="match status" value="1"/>
</dbReference>
<accession>R8BEY6</accession>
<evidence type="ECO:0000256" key="5">
    <source>
        <dbReference type="SAM" id="MobiDB-lite"/>
    </source>
</evidence>
<reference evidence="8" key="1">
    <citation type="journal article" date="2013" name="Genome Announc.">
        <title>Draft genome sequence of the ascomycete Phaeoacremonium aleophilum strain UCR-PA7, a causal agent of the esca disease complex in grapevines.</title>
        <authorList>
            <person name="Blanco-Ulate B."/>
            <person name="Rolshausen P."/>
            <person name="Cantu D."/>
        </authorList>
    </citation>
    <scope>NUCLEOTIDE SEQUENCE [LARGE SCALE GENOMIC DNA]</scope>
    <source>
        <strain evidence="8">UCR-PA7</strain>
    </source>
</reference>
<dbReference type="SUPFAM" id="SSF103473">
    <property type="entry name" value="MFS general substrate transporter"/>
    <property type="match status" value="1"/>
</dbReference>
<dbReference type="OrthoDB" id="196103at2759"/>
<protein>
    <submittedName>
        <fullName evidence="7">Putative membrane protein</fullName>
    </submittedName>
</protein>
<proteinExistence type="predicted"/>
<evidence type="ECO:0000313" key="8">
    <source>
        <dbReference type="Proteomes" id="UP000014074"/>
    </source>
</evidence>
<feature type="transmembrane region" description="Helical" evidence="6">
    <location>
        <begin position="62"/>
        <end position="83"/>
    </location>
</feature>
<feature type="transmembrane region" description="Helical" evidence="6">
    <location>
        <begin position="221"/>
        <end position="245"/>
    </location>
</feature>
<feature type="transmembrane region" description="Helical" evidence="6">
    <location>
        <begin position="148"/>
        <end position="167"/>
    </location>
</feature>
<keyword evidence="2 6" id="KW-0812">Transmembrane</keyword>
<feature type="transmembrane region" description="Helical" evidence="6">
    <location>
        <begin position="266"/>
        <end position="288"/>
    </location>
</feature>
<dbReference type="HOGENOM" id="CLU_030884_2_1_1"/>
<gene>
    <name evidence="7" type="ORF">UCRPA7_6640</name>
</gene>
<dbReference type="Proteomes" id="UP000014074">
    <property type="component" value="Unassembled WGS sequence"/>
</dbReference>
<dbReference type="KEGG" id="tmn:UCRPA7_6640"/>
<dbReference type="InterPro" id="IPR051617">
    <property type="entry name" value="UNC-93-like_regulator"/>
</dbReference>
<organism evidence="7 8">
    <name type="scientific">Phaeoacremonium minimum (strain UCR-PA7)</name>
    <name type="common">Esca disease fungus</name>
    <name type="synonym">Togninia minima</name>
    <dbReference type="NCBI Taxonomy" id="1286976"/>
    <lineage>
        <taxon>Eukaryota</taxon>
        <taxon>Fungi</taxon>
        <taxon>Dikarya</taxon>
        <taxon>Ascomycota</taxon>
        <taxon>Pezizomycotina</taxon>
        <taxon>Sordariomycetes</taxon>
        <taxon>Sordariomycetidae</taxon>
        <taxon>Togniniales</taxon>
        <taxon>Togniniaceae</taxon>
        <taxon>Phaeoacremonium</taxon>
    </lineage>
</organism>
<evidence type="ECO:0000256" key="4">
    <source>
        <dbReference type="ARBA" id="ARBA00023136"/>
    </source>
</evidence>
<dbReference type="InterPro" id="IPR011701">
    <property type="entry name" value="MFS"/>
</dbReference>
<keyword evidence="8" id="KW-1185">Reference proteome</keyword>
<dbReference type="PANTHER" id="PTHR23294">
    <property type="entry name" value="ET TRANSLATION PRODUCT-RELATED"/>
    <property type="match status" value="1"/>
</dbReference>
<dbReference type="GO" id="GO:0016020">
    <property type="term" value="C:membrane"/>
    <property type="evidence" value="ECO:0007669"/>
    <property type="project" value="UniProtKB-SubCell"/>
</dbReference>
<feature type="transmembrane region" description="Helical" evidence="6">
    <location>
        <begin position="341"/>
        <end position="359"/>
    </location>
</feature>
<comment type="subcellular location">
    <subcellularLocation>
        <location evidence="1">Membrane</location>
        <topology evidence="1">Multi-pass membrane protein</topology>
    </subcellularLocation>
</comment>
<evidence type="ECO:0000256" key="6">
    <source>
        <dbReference type="SAM" id="Phobius"/>
    </source>
</evidence>
<evidence type="ECO:0000256" key="3">
    <source>
        <dbReference type="ARBA" id="ARBA00022989"/>
    </source>
</evidence>
<evidence type="ECO:0000256" key="2">
    <source>
        <dbReference type="ARBA" id="ARBA00022692"/>
    </source>
</evidence>
<dbReference type="EMBL" id="KB933248">
    <property type="protein sequence ID" value="EON97847.1"/>
    <property type="molecule type" value="Genomic_DNA"/>
</dbReference>
<feature type="transmembrane region" description="Helical" evidence="6">
    <location>
        <begin position="95"/>
        <end position="115"/>
    </location>
</feature>
<dbReference type="eggNOG" id="KOG3098">
    <property type="taxonomic scope" value="Eukaryota"/>
</dbReference>
<evidence type="ECO:0000256" key="1">
    <source>
        <dbReference type="ARBA" id="ARBA00004141"/>
    </source>
</evidence>